<feature type="region of interest" description="Disordered" evidence="7">
    <location>
        <begin position="1"/>
        <end position="26"/>
    </location>
</feature>
<gene>
    <name evidence="8" type="ORF">NCCP1664_09280</name>
</gene>
<dbReference type="Proteomes" id="UP000325307">
    <property type="component" value="Unassembled WGS sequence"/>
</dbReference>
<keyword evidence="9" id="KW-1185">Reference proteome</keyword>
<dbReference type="Gene3D" id="3.90.79.10">
    <property type="entry name" value="Nucleoside Triphosphate Pyrophosphohydrolase"/>
    <property type="match status" value="1"/>
</dbReference>
<dbReference type="PANTHER" id="PTHR12318:SF0">
    <property type="entry name" value="ACYL-COENZYME A DIPHOSPHATASE NUDT19"/>
    <property type="match status" value="1"/>
</dbReference>
<evidence type="ECO:0000256" key="3">
    <source>
        <dbReference type="ARBA" id="ARBA00022723"/>
    </source>
</evidence>
<sequence>MPNSADPQPNERAQEPPADPIRPPNGLLRRLYHLPPEQREAAASWVTHGARTPRSVRRASSVVLVRDSGRGVETYLGYRPGQSPLGTVAFPGGSFVPGDEDDVEWFGPTPGEWAARLGILDHRVARSYVVCAIRELFEETGVLLAGTDGLSTVENSSTDEWMEVREAVAGQDKPFSQVLALRGLGLRTDLLRPLSHWISPDFAHRRFDTWYFAAAVPLHQEPTLLRGKGVWAEWKAAADVVAARATAALGDEVGQPDTRGRPLSEITTPAVEVILEKIATTRGTVAYLSHRRDLKSYHPGLVEMDGDFYLDVTASTASEGGRRTRGR</sequence>
<keyword evidence="5" id="KW-0460">Magnesium</keyword>
<dbReference type="InterPro" id="IPR015797">
    <property type="entry name" value="NUDIX_hydrolase-like_dom_sf"/>
</dbReference>
<evidence type="ECO:0008006" key="10">
    <source>
        <dbReference type="Google" id="ProtNLM"/>
    </source>
</evidence>
<dbReference type="AlphaFoldDB" id="A0A5A7NRI8"/>
<reference evidence="8 9" key="1">
    <citation type="submission" date="2019-09" db="EMBL/GenBank/DDBJ databases">
        <title>Arthrobacter zafarii sp. nov., a moderately thermotolerant and halotolerant actinobacterium isolated from Cholistan desert soil of Pakistan.</title>
        <authorList>
            <person name="Amin A."/>
            <person name="Ahmed I."/>
            <person name="Khalid N."/>
            <person name="Schumann P."/>
            <person name="Busse H.J."/>
            <person name="Khan I.U."/>
            <person name="Li S."/>
            <person name="Li W.J."/>
        </authorList>
    </citation>
    <scope>NUCLEOTIDE SEQUENCE [LARGE SCALE GENOMIC DNA]</scope>
    <source>
        <strain evidence="8 9">NCCP-1664</strain>
    </source>
</reference>
<name>A0A5A7NRI8_9MICC</name>
<comment type="cofactor">
    <cofactor evidence="2">
        <name>Mg(2+)</name>
        <dbReference type="ChEBI" id="CHEBI:18420"/>
    </cofactor>
</comment>
<evidence type="ECO:0000256" key="4">
    <source>
        <dbReference type="ARBA" id="ARBA00022801"/>
    </source>
</evidence>
<protein>
    <recommendedName>
        <fullName evidence="10">NUDIX hydrolase</fullName>
    </recommendedName>
</protein>
<evidence type="ECO:0000256" key="5">
    <source>
        <dbReference type="ARBA" id="ARBA00022842"/>
    </source>
</evidence>
<dbReference type="SUPFAM" id="SSF55811">
    <property type="entry name" value="Nudix"/>
    <property type="match status" value="1"/>
</dbReference>
<evidence type="ECO:0000256" key="6">
    <source>
        <dbReference type="ARBA" id="ARBA00023211"/>
    </source>
</evidence>
<comment type="cofactor">
    <cofactor evidence="1">
        <name>Mn(2+)</name>
        <dbReference type="ChEBI" id="CHEBI:29035"/>
    </cofactor>
</comment>
<organism evidence="8 9">
    <name type="scientific">Zafaria cholistanensis</name>
    <dbReference type="NCBI Taxonomy" id="1682741"/>
    <lineage>
        <taxon>Bacteria</taxon>
        <taxon>Bacillati</taxon>
        <taxon>Actinomycetota</taxon>
        <taxon>Actinomycetes</taxon>
        <taxon>Micrococcales</taxon>
        <taxon>Micrococcaceae</taxon>
        <taxon>Zafaria</taxon>
    </lineage>
</organism>
<dbReference type="PANTHER" id="PTHR12318">
    <property type="entry name" value="TESTOSTERONE-REGULATED PROTEIN RP2"/>
    <property type="match status" value="1"/>
</dbReference>
<dbReference type="InterPro" id="IPR039121">
    <property type="entry name" value="NUDT19"/>
</dbReference>
<accession>A0A5A7NRI8</accession>
<dbReference type="GO" id="GO:0046872">
    <property type="term" value="F:metal ion binding"/>
    <property type="evidence" value="ECO:0007669"/>
    <property type="project" value="UniProtKB-KW"/>
</dbReference>
<keyword evidence="4" id="KW-0378">Hydrolase</keyword>
<keyword evidence="3" id="KW-0479">Metal-binding</keyword>
<evidence type="ECO:0000256" key="7">
    <source>
        <dbReference type="SAM" id="MobiDB-lite"/>
    </source>
</evidence>
<dbReference type="GO" id="GO:0016818">
    <property type="term" value="F:hydrolase activity, acting on acid anhydrides, in phosphorus-containing anhydrides"/>
    <property type="evidence" value="ECO:0007669"/>
    <property type="project" value="InterPro"/>
</dbReference>
<evidence type="ECO:0000256" key="2">
    <source>
        <dbReference type="ARBA" id="ARBA00001946"/>
    </source>
</evidence>
<evidence type="ECO:0000313" key="9">
    <source>
        <dbReference type="Proteomes" id="UP000325307"/>
    </source>
</evidence>
<proteinExistence type="predicted"/>
<evidence type="ECO:0000256" key="1">
    <source>
        <dbReference type="ARBA" id="ARBA00001936"/>
    </source>
</evidence>
<comment type="caution">
    <text evidence="8">The sequence shown here is derived from an EMBL/GenBank/DDBJ whole genome shotgun (WGS) entry which is preliminary data.</text>
</comment>
<keyword evidence="6" id="KW-0464">Manganese</keyword>
<evidence type="ECO:0000313" key="8">
    <source>
        <dbReference type="EMBL" id="GER22431.1"/>
    </source>
</evidence>
<dbReference type="EMBL" id="BKDJ01000003">
    <property type="protein sequence ID" value="GER22431.1"/>
    <property type="molecule type" value="Genomic_DNA"/>
</dbReference>
<dbReference type="CDD" id="cd18870">
    <property type="entry name" value="NUDIX_AcylCoAdiphos_Nudt19"/>
    <property type="match status" value="1"/>
</dbReference>